<reference evidence="1 2" key="1">
    <citation type="journal article" date="2019" name="Sci. Rep.">
        <title>Orb-weaving spider Araneus ventricosus genome elucidates the spidroin gene catalogue.</title>
        <authorList>
            <person name="Kono N."/>
            <person name="Nakamura H."/>
            <person name="Ohtoshi R."/>
            <person name="Moran D.A.P."/>
            <person name="Shinohara A."/>
            <person name="Yoshida Y."/>
            <person name="Fujiwara M."/>
            <person name="Mori M."/>
            <person name="Tomita M."/>
            <person name="Arakawa K."/>
        </authorList>
    </citation>
    <scope>NUCLEOTIDE SEQUENCE [LARGE SCALE GENOMIC DNA]</scope>
</reference>
<name>A0A4Y2I5Q3_ARAVE</name>
<accession>A0A4Y2I5Q3</accession>
<dbReference type="AlphaFoldDB" id="A0A4Y2I5Q3"/>
<dbReference type="EMBL" id="BGPR01105441">
    <property type="protein sequence ID" value="GBM73091.1"/>
    <property type="molecule type" value="Genomic_DNA"/>
</dbReference>
<evidence type="ECO:0000313" key="1">
    <source>
        <dbReference type="EMBL" id="GBM73091.1"/>
    </source>
</evidence>
<protein>
    <submittedName>
        <fullName evidence="1">Uncharacterized protein</fullName>
    </submittedName>
</protein>
<feature type="non-terminal residue" evidence="1">
    <location>
        <position position="40"/>
    </location>
</feature>
<comment type="caution">
    <text evidence="1">The sequence shown here is derived from an EMBL/GenBank/DDBJ whole genome shotgun (WGS) entry which is preliminary data.</text>
</comment>
<organism evidence="1 2">
    <name type="scientific">Araneus ventricosus</name>
    <name type="common">Orbweaver spider</name>
    <name type="synonym">Epeira ventricosa</name>
    <dbReference type="NCBI Taxonomy" id="182803"/>
    <lineage>
        <taxon>Eukaryota</taxon>
        <taxon>Metazoa</taxon>
        <taxon>Ecdysozoa</taxon>
        <taxon>Arthropoda</taxon>
        <taxon>Chelicerata</taxon>
        <taxon>Arachnida</taxon>
        <taxon>Araneae</taxon>
        <taxon>Araneomorphae</taxon>
        <taxon>Entelegynae</taxon>
        <taxon>Araneoidea</taxon>
        <taxon>Araneidae</taxon>
        <taxon>Araneus</taxon>
    </lineage>
</organism>
<proteinExistence type="predicted"/>
<dbReference type="Proteomes" id="UP000499080">
    <property type="component" value="Unassembled WGS sequence"/>
</dbReference>
<gene>
    <name evidence="1" type="ORF">AVEN_154147_1</name>
</gene>
<keyword evidence="2" id="KW-1185">Reference proteome</keyword>
<sequence length="40" mass="3829">MIVLSQGPGVGSAGLGLSVGQREVPGRHVQGTAAVDAGAE</sequence>
<evidence type="ECO:0000313" key="2">
    <source>
        <dbReference type="Proteomes" id="UP000499080"/>
    </source>
</evidence>